<feature type="region of interest" description="Disordered" evidence="2">
    <location>
        <begin position="29"/>
        <end position="52"/>
    </location>
</feature>
<dbReference type="NCBIfam" id="TIGR01254">
    <property type="entry name" value="sfuA"/>
    <property type="match status" value="1"/>
</dbReference>
<organism evidence="3 4">
    <name type="scientific">Halogranum gelatinilyticum</name>
    <dbReference type="NCBI Taxonomy" id="660521"/>
    <lineage>
        <taxon>Archaea</taxon>
        <taxon>Methanobacteriati</taxon>
        <taxon>Methanobacteriota</taxon>
        <taxon>Stenosarchaea group</taxon>
        <taxon>Halobacteria</taxon>
        <taxon>Halobacteriales</taxon>
        <taxon>Haloferacaceae</taxon>
    </lineage>
</organism>
<keyword evidence="1" id="KW-0732">Signal</keyword>
<dbReference type="STRING" id="660521.SAMN04487949_3629"/>
<dbReference type="PANTHER" id="PTHR30006">
    <property type="entry name" value="THIAMINE-BINDING PERIPLASMIC PROTEIN-RELATED"/>
    <property type="match status" value="1"/>
</dbReference>
<keyword evidence="4" id="KW-1185">Reference proteome</keyword>
<dbReference type="Gene3D" id="3.40.190.10">
    <property type="entry name" value="Periplasmic binding protein-like II"/>
    <property type="match status" value="2"/>
</dbReference>
<dbReference type="PROSITE" id="PS51257">
    <property type="entry name" value="PROKAR_LIPOPROTEIN"/>
    <property type="match status" value="1"/>
</dbReference>
<dbReference type="AlphaFoldDB" id="A0A1G9ZGJ2"/>
<protein>
    <submittedName>
        <fullName evidence="3">Thiamine transport system substrate-binding protein</fullName>
    </submittedName>
</protein>
<dbReference type="SUPFAM" id="SSF53850">
    <property type="entry name" value="Periplasmic binding protein-like II"/>
    <property type="match status" value="1"/>
</dbReference>
<evidence type="ECO:0000256" key="1">
    <source>
        <dbReference type="ARBA" id="ARBA00022729"/>
    </source>
</evidence>
<dbReference type="Proteomes" id="UP000199451">
    <property type="component" value="Unassembled WGS sequence"/>
</dbReference>
<dbReference type="PROSITE" id="PS51318">
    <property type="entry name" value="TAT"/>
    <property type="match status" value="1"/>
</dbReference>
<proteinExistence type="predicted"/>
<dbReference type="EMBL" id="FNHL01000007">
    <property type="protein sequence ID" value="SDN19696.1"/>
    <property type="molecule type" value="Genomic_DNA"/>
</dbReference>
<accession>A0A1G9ZGJ2</accession>
<dbReference type="InterPro" id="IPR005948">
    <property type="entry name" value="ThiB-like"/>
</dbReference>
<evidence type="ECO:0000313" key="4">
    <source>
        <dbReference type="Proteomes" id="UP000199451"/>
    </source>
</evidence>
<sequence length="376" mass="41239">MTRWTTRRRFLAGAGSAATVGLAGCTGGTDGGSDGTSTSPTTVGGTASGTDPETLRVGTYSAFVDAPSTSAGPWIKEEFESRHDVTLEWVVRENELNDFIQRRQRGVDLEADMYVGLTPQDLVRADDALGDDNALFTGFDTSQLAQASNIVDAYRFDPQNRVLPTGASYVCLVYDESVVDAPPTFEELTTEEYADSLLLANPDSTATGLLFLLWSINTVGEENYLDYWQRLMDNGVRVLGSWSDAYAAYSNEEAPMVVSYSTDQVYAASSGEDMTRHQIGFPNDQGYAYVDGTAPFATTEKDELVHTFMDFMLDPAVQQEVAVKNVGLPTVTNASLPEDMQQYAYEPAEPIQFDYDTLAANMDTWRDEWARQTASK</sequence>
<evidence type="ECO:0000313" key="3">
    <source>
        <dbReference type="EMBL" id="SDN19696.1"/>
    </source>
</evidence>
<dbReference type="GO" id="GO:0015888">
    <property type="term" value="P:thiamine transport"/>
    <property type="evidence" value="ECO:0007669"/>
    <property type="project" value="InterPro"/>
</dbReference>
<feature type="compositionally biased region" description="Low complexity" evidence="2">
    <location>
        <begin position="35"/>
        <end position="50"/>
    </location>
</feature>
<dbReference type="OrthoDB" id="130870at2157"/>
<dbReference type="RefSeq" id="WP_089699796.1">
    <property type="nucleotide sequence ID" value="NZ_FNHL01000007.1"/>
</dbReference>
<dbReference type="InterPro" id="IPR006311">
    <property type="entry name" value="TAT_signal"/>
</dbReference>
<dbReference type="Pfam" id="PF13416">
    <property type="entry name" value="SBP_bac_8"/>
    <property type="match status" value="1"/>
</dbReference>
<dbReference type="GO" id="GO:0030975">
    <property type="term" value="F:thiamine binding"/>
    <property type="evidence" value="ECO:0007669"/>
    <property type="project" value="InterPro"/>
</dbReference>
<evidence type="ECO:0000256" key="2">
    <source>
        <dbReference type="SAM" id="MobiDB-lite"/>
    </source>
</evidence>
<reference evidence="4" key="1">
    <citation type="submission" date="2016-10" db="EMBL/GenBank/DDBJ databases">
        <authorList>
            <person name="Varghese N."/>
            <person name="Submissions S."/>
        </authorList>
    </citation>
    <scope>NUCLEOTIDE SEQUENCE [LARGE SCALE GENOMIC DNA]</scope>
    <source>
        <strain evidence="4">CGMCC 1.10119</strain>
    </source>
</reference>
<dbReference type="InterPro" id="IPR006059">
    <property type="entry name" value="SBP"/>
</dbReference>
<dbReference type="PANTHER" id="PTHR30006:SF2">
    <property type="entry name" value="ABC TRANSPORTER SUBSTRATE-BINDING PROTEIN"/>
    <property type="match status" value="1"/>
</dbReference>
<gene>
    <name evidence="3" type="ORF">SAMN04487949_3629</name>
</gene>
<name>A0A1G9ZGJ2_9EURY</name>